<name>A0AAV4Q7I8_CAEEX</name>
<organism evidence="1 2">
    <name type="scientific">Caerostris extrusa</name>
    <name type="common">Bark spider</name>
    <name type="synonym">Caerostris bankana</name>
    <dbReference type="NCBI Taxonomy" id="172846"/>
    <lineage>
        <taxon>Eukaryota</taxon>
        <taxon>Metazoa</taxon>
        <taxon>Ecdysozoa</taxon>
        <taxon>Arthropoda</taxon>
        <taxon>Chelicerata</taxon>
        <taxon>Arachnida</taxon>
        <taxon>Araneae</taxon>
        <taxon>Araneomorphae</taxon>
        <taxon>Entelegynae</taxon>
        <taxon>Araneoidea</taxon>
        <taxon>Araneidae</taxon>
        <taxon>Caerostris</taxon>
    </lineage>
</organism>
<sequence>MAQLSSLNNIACEQMPVFMRPFSEDTHLTTIRWSQNASFEHIFLHGILNRLYKNKLKPYLYQWQHRSSDFEKDSHWYTFNFFSDRDIIYVHHKVVQHTSRII</sequence>
<protein>
    <submittedName>
        <fullName evidence="1">Uncharacterized protein</fullName>
    </submittedName>
</protein>
<gene>
    <name evidence="1" type="ORF">CEXT_191101</name>
</gene>
<accession>A0AAV4Q7I8</accession>
<comment type="caution">
    <text evidence="1">The sequence shown here is derived from an EMBL/GenBank/DDBJ whole genome shotgun (WGS) entry which is preliminary data.</text>
</comment>
<evidence type="ECO:0000313" key="1">
    <source>
        <dbReference type="EMBL" id="GIY05287.1"/>
    </source>
</evidence>
<keyword evidence="2" id="KW-1185">Reference proteome</keyword>
<dbReference type="EMBL" id="BPLR01005826">
    <property type="protein sequence ID" value="GIY05287.1"/>
    <property type="molecule type" value="Genomic_DNA"/>
</dbReference>
<evidence type="ECO:0000313" key="2">
    <source>
        <dbReference type="Proteomes" id="UP001054945"/>
    </source>
</evidence>
<reference evidence="1 2" key="1">
    <citation type="submission" date="2021-06" db="EMBL/GenBank/DDBJ databases">
        <title>Caerostris extrusa draft genome.</title>
        <authorList>
            <person name="Kono N."/>
            <person name="Arakawa K."/>
        </authorList>
    </citation>
    <scope>NUCLEOTIDE SEQUENCE [LARGE SCALE GENOMIC DNA]</scope>
</reference>
<proteinExistence type="predicted"/>
<dbReference type="Proteomes" id="UP001054945">
    <property type="component" value="Unassembled WGS sequence"/>
</dbReference>
<dbReference type="AlphaFoldDB" id="A0AAV4Q7I8"/>